<reference evidence="3" key="2">
    <citation type="journal article" date="2008" name="Nucleic Acids Res.">
        <title>The rice annotation project database (RAP-DB): 2008 update.</title>
        <authorList>
            <consortium name="The rice annotation project (RAP)"/>
        </authorList>
    </citation>
    <scope>GENOME REANNOTATION</scope>
    <source>
        <strain evidence="3">cv. Nipponbare</strain>
    </source>
</reference>
<feature type="compositionally biased region" description="Basic residues" evidence="1">
    <location>
        <begin position="67"/>
        <end position="77"/>
    </location>
</feature>
<dbReference type="EMBL" id="AP008208">
    <property type="protein sequence ID" value="BAH91806.1"/>
    <property type="molecule type" value="Genomic_DNA"/>
</dbReference>
<dbReference type="AlphaFoldDB" id="C7IYF5"/>
<dbReference type="Proteomes" id="UP000000763">
    <property type="component" value="Chromosome 2"/>
</dbReference>
<reference evidence="2 3" key="1">
    <citation type="journal article" date="2005" name="Nature">
        <title>The map-based sequence of the rice genome.</title>
        <authorList>
            <consortium name="International rice genome sequencing project (IRGSP)"/>
            <person name="Matsumoto T."/>
            <person name="Wu J."/>
            <person name="Kanamori H."/>
            <person name="Katayose Y."/>
            <person name="Fujisawa M."/>
            <person name="Namiki N."/>
            <person name="Mizuno H."/>
            <person name="Yamamoto K."/>
            <person name="Antonio B.A."/>
            <person name="Baba T."/>
            <person name="Sakata K."/>
            <person name="Nagamura Y."/>
            <person name="Aoki H."/>
            <person name="Arikawa K."/>
            <person name="Arita K."/>
            <person name="Bito T."/>
            <person name="Chiden Y."/>
            <person name="Fujitsuka N."/>
            <person name="Fukunaka R."/>
            <person name="Hamada M."/>
            <person name="Harada C."/>
            <person name="Hayashi A."/>
            <person name="Hijishita S."/>
            <person name="Honda M."/>
            <person name="Hosokawa S."/>
            <person name="Ichikawa Y."/>
            <person name="Idonuma A."/>
            <person name="Iijima M."/>
            <person name="Ikeda M."/>
            <person name="Ikeno M."/>
            <person name="Ito K."/>
            <person name="Ito S."/>
            <person name="Ito T."/>
            <person name="Ito Y."/>
            <person name="Ito Y."/>
            <person name="Iwabuchi A."/>
            <person name="Kamiya K."/>
            <person name="Karasawa W."/>
            <person name="Kurita K."/>
            <person name="Katagiri S."/>
            <person name="Kikuta A."/>
            <person name="Kobayashi H."/>
            <person name="Kobayashi N."/>
            <person name="Machita K."/>
            <person name="Maehara T."/>
            <person name="Masukawa M."/>
            <person name="Mizubayashi T."/>
            <person name="Mukai Y."/>
            <person name="Nagasaki H."/>
            <person name="Nagata Y."/>
            <person name="Naito S."/>
            <person name="Nakashima M."/>
            <person name="Nakama Y."/>
            <person name="Nakamichi Y."/>
            <person name="Nakamura M."/>
            <person name="Meguro A."/>
            <person name="Negishi M."/>
            <person name="Ohta I."/>
            <person name="Ohta T."/>
            <person name="Okamoto M."/>
            <person name="Ono N."/>
            <person name="Saji S."/>
            <person name="Sakaguchi M."/>
            <person name="Sakai K."/>
            <person name="Shibata M."/>
            <person name="Shimokawa T."/>
            <person name="Song J."/>
            <person name="Takazaki Y."/>
            <person name="Terasawa K."/>
            <person name="Tsugane M."/>
            <person name="Tsuji K."/>
            <person name="Ueda S."/>
            <person name="Waki K."/>
            <person name="Yamagata H."/>
            <person name="Yamamoto M."/>
            <person name="Yamamoto S."/>
            <person name="Yamane H."/>
            <person name="Yoshiki S."/>
            <person name="Yoshihara R."/>
            <person name="Yukawa K."/>
            <person name="Zhong H."/>
            <person name="Yano M."/>
            <person name="Yuan Q."/>
            <person name="Ouyang S."/>
            <person name="Liu J."/>
            <person name="Jones K.M."/>
            <person name="Gansberger K."/>
            <person name="Moffat K."/>
            <person name="Hill J."/>
            <person name="Bera J."/>
            <person name="Fadrosh D."/>
            <person name="Jin S."/>
            <person name="Johri S."/>
            <person name="Kim M."/>
            <person name="Overton L."/>
            <person name="Reardon M."/>
            <person name="Tsitrin T."/>
            <person name="Vuong H."/>
            <person name="Weaver B."/>
            <person name="Ciecko A."/>
            <person name="Tallon L."/>
            <person name="Jackson J."/>
            <person name="Pai G."/>
            <person name="Aken S.V."/>
            <person name="Utterback T."/>
            <person name="Reidmuller S."/>
            <person name="Feldblyum T."/>
            <person name="Hsiao J."/>
            <person name="Zismann V."/>
            <person name="Iobst S."/>
            <person name="de Vazeille A.R."/>
            <person name="Buell C.R."/>
            <person name="Ying K."/>
            <person name="Li Y."/>
            <person name="Lu T."/>
            <person name="Huang Y."/>
            <person name="Zhao Q."/>
            <person name="Feng Q."/>
            <person name="Zhang L."/>
            <person name="Zhu J."/>
            <person name="Weng Q."/>
            <person name="Mu J."/>
            <person name="Lu Y."/>
            <person name="Fan D."/>
            <person name="Liu Y."/>
            <person name="Guan J."/>
            <person name="Zhang Y."/>
            <person name="Yu S."/>
            <person name="Liu X."/>
            <person name="Zhang Y."/>
            <person name="Hong G."/>
            <person name="Han B."/>
            <person name="Choisne N."/>
            <person name="Demange N."/>
            <person name="Orjeda G."/>
            <person name="Samain S."/>
            <person name="Cattolico L."/>
            <person name="Pelletier E."/>
            <person name="Couloux A."/>
            <person name="Segurens B."/>
            <person name="Wincker P."/>
            <person name="D'Hont A."/>
            <person name="Scarpelli C."/>
            <person name="Weissenbach J."/>
            <person name="Salanoubat M."/>
            <person name="Quetier F."/>
            <person name="Yu Y."/>
            <person name="Kim H.R."/>
            <person name="Rambo T."/>
            <person name="Currie J."/>
            <person name="Collura K."/>
            <person name="Luo M."/>
            <person name="Yang T."/>
            <person name="Ammiraju J.S.S."/>
            <person name="Engler F."/>
            <person name="Soderlund C."/>
            <person name="Wing R.A."/>
            <person name="Palmer L.E."/>
            <person name="de la Bastide M."/>
            <person name="Spiegel L."/>
            <person name="Nascimento L."/>
            <person name="Zutavern T."/>
            <person name="O'Shaughnessy A."/>
            <person name="Dike S."/>
            <person name="Dedhia N."/>
            <person name="Preston R."/>
            <person name="Balija V."/>
            <person name="McCombie W.R."/>
            <person name="Chow T."/>
            <person name="Chen H."/>
            <person name="Chung M."/>
            <person name="Chen C."/>
            <person name="Shaw J."/>
            <person name="Wu H."/>
            <person name="Hsiao K."/>
            <person name="Chao Y."/>
            <person name="Chu M."/>
            <person name="Cheng C."/>
            <person name="Hour A."/>
            <person name="Lee P."/>
            <person name="Lin S."/>
            <person name="Lin Y."/>
            <person name="Liou J."/>
            <person name="Liu S."/>
            <person name="Hsing Y."/>
            <person name="Raghuvanshi S."/>
            <person name="Mohanty A."/>
            <person name="Bharti A.K."/>
            <person name="Gaur A."/>
            <person name="Gupta V."/>
            <person name="Kumar D."/>
            <person name="Ravi V."/>
            <person name="Vij S."/>
            <person name="Kapur A."/>
            <person name="Khurana P."/>
            <person name="Khurana P."/>
            <person name="Khurana J.P."/>
            <person name="Tyagi A.K."/>
            <person name="Gaikwad K."/>
            <person name="Singh A."/>
            <person name="Dalal V."/>
            <person name="Srivastava S."/>
            <person name="Dixit A."/>
            <person name="Pal A.K."/>
            <person name="Ghazi I.A."/>
            <person name="Yadav M."/>
            <person name="Pandit A."/>
            <person name="Bhargava A."/>
            <person name="Sureshbabu K."/>
            <person name="Batra K."/>
            <person name="Sharma T.R."/>
            <person name="Mohapatra T."/>
            <person name="Singh N.K."/>
            <person name="Messing J."/>
            <person name="Nelson A.B."/>
            <person name="Fuks G."/>
            <person name="Kavchok S."/>
            <person name="Keizer G."/>
            <person name="Linton E."/>
            <person name="Llaca V."/>
            <person name="Song R."/>
            <person name="Tanyolac B."/>
            <person name="Young S."/>
            <person name="Ho-Il K."/>
            <person name="Hahn J.H."/>
            <person name="Sangsakoo G."/>
            <person name="Vanavichit A."/>
            <person name="de Mattos Luiz.A.T."/>
            <person name="Zimmer P.D."/>
            <person name="Malone G."/>
            <person name="Dellagostin O."/>
            <person name="de Oliveira A.C."/>
            <person name="Bevan M."/>
            <person name="Bancroft I."/>
            <person name="Minx P."/>
            <person name="Cordum H."/>
            <person name="Wilson R."/>
            <person name="Cheng Z."/>
            <person name="Jin W."/>
            <person name="Jiang J."/>
            <person name="Leong S.A."/>
            <person name="Iwama H."/>
            <person name="Gojobori T."/>
            <person name="Itoh T."/>
            <person name="Niimura Y."/>
            <person name="Fujii Y."/>
            <person name="Habara T."/>
            <person name="Sakai H."/>
            <person name="Sato Y."/>
            <person name="Wilson G."/>
            <person name="Kumar K."/>
            <person name="McCouch S."/>
            <person name="Juretic N."/>
            <person name="Hoen D."/>
            <person name="Wright S."/>
            <person name="Bruskiewich R."/>
            <person name="Bureau T."/>
            <person name="Miyao A."/>
            <person name="Hirochika H."/>
            <person name="Nishikawa T."/>
            <person name="Kadowaki K."/>
            <person name="Sugiura M."/>
            <person name="Burr B."/>
            <person name="Sasaki T."/>
        </authorList>
    </citation>
    <scope>NUCLEOTIDE SEQUENCE [LARGE SCALE GENOMIC DNA]</scope>
    <source>
        <strain evidence="3">cv. Nipponbare</strain>
    </source>
</reference>
<feature type="compositionally biased region" description="Basic and acidic residues" evidence="1">
    <location>
        <begin position="55"/>
        <end position="66"/>
    </location>
</feature>
<evidence type="ECO:0000256" key="1">
    <source>
        <dbReference type="SAM" id="MobiDB-lite"/>
    </source>
</evidence>
<gene>
    <name evidence="2" type="ordered locus">Os02g0616600</name>
</gene>
<proteinExistence type="predicted"/>
<protein>
    <submittedName>
        <fullName evidence="2">Os02g0616600 protein</fullName>
    </submittedName>
</protein>
<feature type="non-terminal residue" evidence="2">
    <location>
        <position position="1"/>
    </location>
</feature>
<dbReference type="KEGG" id="dosa:Os02g0616600"/>
<sequence length="125" mass="14950">ALLLAVPAISLTLSASHRPPRVRRAREHVWPPTSPPFVHRRAGAHSLPLLCSRQEKEEERKKMTGERRRRRKRKRKTDSKDYCLLDGNLWYFENRIIRLPILDSFALEQEFNWSFCRSWEFNHIS</sequence>
<organism evidence="2 3">
    <name type="scientific">Oryza sativa subsp. japonica</name>
    <name type="common">Rice</name>
    <dbReference type="NCBI Taxonomy" id="39947"/>
    <lineage>
        <taxon>Eukaryota</taxon>
        <taxon>Viridiplantae</taxon>
        <taxon>Streptophyta</taxon>
        <taxon>Embryophyta</taxon>
        <taxon>Tracheophyta</taxon>
        <taxon>Spermatophyta</taxon>
        <taxon>Magnoliopsida</taxon>
        <taxon>Liliopsida</taxon>
        <taxon>Poales</taxon>
        <taxon>Poaceae</taxon>
        <taxon>BOP clade</taxon>
        <taxon>Oryzoideae</taxon>
        <taxon>Oryzeae</taxon>
        <taxon>Oryzinae</taxon>
        <taxon>Oryza</taxon>
        <taxon>Oryza sativa</taxon>
    </lineage>
</organism>
<feature type="region of interest" description="Disordered" evidence="1">
    <location>
        <begin position="55"/>
        <end position="78"/>
    </location>
</feature>
<evidence type="ECO:0000313" key="2">
    <source>
        <dbReference type="EMBL" id="BAH91806.1"/>
    </source>
</evidence>
<name>C7IYF5_ORYSJ</name>
<evidence type="ECO:0000313" key="3">
    <source>
        <dbReference type="Proteomes" id="UP000000763"/>
    </source>
</evidence>
<accession>C7IYF5</accession>